<dbReference type="InterPro" id="IPR025997">
    <property type="entry name" value="SBP_2_dom"/>
</dbReference>
<dbReference type="CDD" id="cd00082">
    <property type="entry name" value="HisKA"/>
    <property type="match status" value="1"/>
</dbReference>
<dbReference type="CDD" id="cd06308">
    <property type="entry name" value="PBP1_sensor_kinase-like"/>
    <property type="match status" value="1"/>
</dbReference>
<evidence type="ECO:0000259" key="16">
    <source>
        <dbReference type="PROSITE" id="PS01124"/>
    </source>
</evidence>
<evidence type="ECO:0000259" key="17">
    <source>
        <dbReference type="PROSITE" id="PS50109"/>
    </source>
</evidence>
<sequence>MRYSLPITLLSLLLLILSACSDNEEKPKYIVGVSLCGTTDAWRQSLLTDINVEAANYPSIGIQILDADQSSKTQIKQIKQLARQKVDLIVISPKDEDSISTVASEVYRSGIPTIILERKLNTEDYSAFIGADNYETGRSAGTLINSFLSNEEAPHILEIWGDKSYSSAIERHDGFVEATSIHPNIRLTQIDGGWSEKKTTEAIAQLEQIDDIEAVFAHNDVMAIAARQAIEHRDSLLAKRIKFVGIDALPGDGLGLEAVARGDLAGSFYYPTGGGIAIKVAARILEGENYQKEYALTSPQIDQTNAGTIYLQMNQMVEYQRQIDYQQRRVTRLLEEYHFLRNSLVIILTLMLALIFSAIYMVYINRKIRQTMRKLREKKKQVESQKEELAIANHRIEQVTAQKLRFFTNVSHEVKTPLTLILGPLDKMAQDAPPGSAFADDIRIIRKNAERLRRVINQLLDFRKIENNKMDLRISQIDMVPFIHEVKSCFDQLARGKHIDFTFETALTSKLLWVDTDKMEKVLANLLSNAFKFTPKGGKIRITLEERGNETLLSVTDNGKGIAPDKLSKVFERFYTESDHQASGTGIGLHLASEFVAMHHGRIEVESKPNVQTIFTVHLLNGKSHFDDSNVFDTYVSEYSCGIEKLDTSTIRQTLEKHYPYTILIAEDDSDIREYLVNELSANFEVIATENGAKALEKLNEVENIALLLSDVLMPEINGFELCRRVKSDLLFSHIPVILLTALSDDTQRLYGIGGGADAYIQKPFRIEEVKLRVIKLLEERERLREQFMKNFNLPSTTEETPQKNPTENIDSAFMRQFMKLVEESFQDPEFNIEKVSEQIGLSRVHLYRKVKGALGVSPTDFLRDYRLKRAADMLREKRYTVSEVAYQTGFTSPAYFTKCFKQAYGVTPTEYVAS</sequence>
<dbReference type="PROSITE" id="PS01124">
    <property type="entry name" value="HTH_ARAC_FAMILY_2"/>
    <property type="match status" value="1"/>
</dbReference>
<feature type="coiled-coil region" evidence="13">
    <location>
        <begin position="365"/>
        <end position="402"/>
    </location>
</feature>
<dbReference type="InterPro" id="IPR036890">
    <property type="entry name" value="HATPase_C_sf"/>
</dbReference>
<dbReference type="PRINTS" id="PR00344">
    <property type="entry name" value="BCTRLSENSOR"/>
</dbReference>
<dbReference type="Pfam" id="PF02518">
    <property type="entry name" value="HATPase_c"/>
    <property type="match status" value="1"/>
</dbReference>
<dbReference type="GO" id="GO:0043565">
    <property type="term" value="F:sequence-specific DNA binding"/>
    <property type="evidence" value="ECO:0007669"/>
    <property type="project" value="InterPro"/>
</dbReference>
<proteinExistence type="predicted"/>
<evidence type="ECO:0000256" key="15">
    <source>
        <dbReference type="SAM" id="SignalP"/>
    </source>
</evidence>
<dbReference type="SUPFAM" id="SSF53822">
    <property type="entry name" value="Periplasmic binding protein-like I"/>
    <property type="match status" value="1"/>
</dbReference>
<feature type="modified residue" description="4-aspartylphosphate" evidence="12">
    <location>
        <position position="711"/>
    </location>
</feature>
<dbReference type="InterPro" id="IPR005467">
    <property type="entry name" value="His_kinase_dom"/>
</dbReference>
<dbReference type="FunFam" id="3.30.565.10:FF:000037">
    <property type="entry name" value="Hybrid sensor histidine kinase/response regulator"/>
    <property type="match status" value="1"/>
</dbReference>
<dbReference type="InterPro" id="IPR001789">
    <property type="entry name" value="Sig_transdc_resp-reg_receiver"/>
</dbReference>
<feature type="domain" description="HTH araC/xylS-type" evidence="16">
    <location>
        <begin position="816"/>
        <end position="915"/>
    </location>
</feature>
<dbReference type="InterPro" id="IPR018062">
    <property type="entry name" value="HTH_AraC-typ_CS"/>
</dbReference>
<gene>
    <name evidence="19" type="ORF">H9977_06170</name>
</gene>
<evidence type="ECO:0000256" key="14">
    <source>
        <dbReference type="SAM" id="Phobius"/>
    </source>
</evidence>
<feature type="transmembrane region" description="Helical" evidence="14">
    <location>
        <begin position="344"/>
        <end position="364"/>
    </location>
</feature>
<keyword evidence="7" id="KW-0067">ATP-binding</keyword>
<dbReference type="InterPro" id="IPR018060">
    <property type="entry name" value="HTH_AraC"/>
</dbReference>
<evidence type="ECO:0000256" key="8">
    <source>
        <dbReference type="ARBA" id="ARBA00023012"/>
    </source>
</evidence>
<evidence type="ECO:0000256" key="4">
    <source>
        <dbReference type="ARBA" id="ARBA00022679"/>
    </source>
</evidence>
<keyword evidence="5" id="KW-0547">Nucleotide-binding</keyword>
<dbReference type="PANTHER" id="PTHR43547">
    <property type="entry name" value="TWO-COMPONENT HISTIDINE KINASE"/>
    <property type="match status" value="1"/>
</dbReference>
<dbReference type="InterPro" id="IPR036097">
    <property type="entry name" value="HisK_dim/P_sf"/>
</dbReference>
<dbReference type="InterPro" id="IPR003594">
    <property type="entry name" value="HATPase_dom"/>
</dbReference>
<dbReference type="FunFam" id="1.10.287.130:FF:000045">
    <property type="entry name" value="Two-component system sensor histidine kinase/response regulator"/>
    <property type="match status" value="1"/>
</dbReference>
<accession>A0A9D1X8P8</accession>
<evidence type="ECO:0000256" key="2">
    <source>
        <dbReference type="ARBA" id="ARBA00012438"/>
    </source>
</evidence>
<dbReference type="EC" id="2.7.13.3" evidence="2"/>
<dbReference type="PROSITE" id="PS50109">
    <property type="entry name" value="HIS_KIN"/>
    <property type="match status" value="1"/>
</dbReference>
<dbReference type="SUPFAM" id="SSF46689">
    <property type="entry name" value="Homeodomain-like"/>
    <property type="match status" value="1"/>
</dbReference>
<dbReference type="Pfam" id="PF00072">
    <property type="entry name" value="Response_reg"/>
    <property type="match status" value="1"/>
</dbReference>
<evidence type="ECO:0000256" key="7">
    <source>
        <dbReference type="ARBA" id="ARBA00022840"/>
    </source>
</evidence>
<feature type="signal peptide" evidence="15">
    <location>
        <begin position="1"/>
        <end position="21"/>
    </location>
</feature>
<dbReference type="Gene3D" id="1.10.10.60">
    <property type="entry name" value="Homeodomain-like"/>
    <property type="match status" value="2"/>
</dbReference>
<dbReference type="PROSITE" id="PS00041">
    <property type="entry name" value="HTH_ARAC_FAMILY_1"/>
    <property type="match status" value="1"/>
</dbReference>
<organism evidence="19 20">
    <name type="scientific">Candidatus Parabacteroides intestinipullorum</name>
    <dbReference type="NCBI Taxonomy" id="2838723"/>
    <lineage>
        <taxon>Bacteria</taxon>
        <taxon>Pseudomonadati</taxon>
        <taxon>Bacteroidota</taxon>
        <taxon>Bacteroidia</taxon>
        <taxon>Bacteroidales</taxon>
        <taxon>Tannerellaceae</taxon>
        <taxon>Parabacteroides</taxon>
    </lineage>
</organism>
<feature type="chain" id="PRO_5038845114" description="histidine kinase" evidence="15">
    <location>
        <begin position="22"/>
        <end position="915"/>
    </location>
</feature>
<dbReference type="PANTHER" id="PTHR43547:SF2">
    <property type="entry name" value="HYBRID SIGNAL TRANSDUCTION HISTIDINE KINASE C"/>
    <property type="match status" value="1"/>
</dbReference>
<dbReference type="SUPFAM" id="SSF47384">
    <property type="entry name" value="Homodimeric domain of signal transducing histidine kinase"/>
    <property type="match status" value="1"/>
</dbReference>
<feature type="domain" description="Histidine kinase" evidence="17">
    <location>
        <begin position="409"/>
        <end position="623"/>
    </location>
</feature>
<dbReference type="SMART" id="SM00448">
    <property type="entry name" value="REC"/>
    <property type="match status" value="1"/>
</dbReference>
<keyword evidence="13" id="KW-0175">Coiled coil</keyword>
<evidence type="ECO:0000256" key="5">
    <source>
        <dbReference type="ARBA" id="ARBA00022741"/>
    </source>
</evidence>
<dbReference type="GO" id="GO:0003700">
    <property type="term" value="F:DNA-binding transcription factor activity"/>
    <property type="evidence" value="ECO:0007669"/>
    <property type="project" value="InterPro"/>
</dbReference>
<keyword evidence="6" id="KW-0418">Kinase</keyword>
<dbReference type="PROSITE" id="PS50110">
    <property type="entry name" value="RESPONSE_REGULATORY"/>
    <property type="match status" value="1"/>
</dbReference>
<keyword evidence="14" id="KW-0812">Transmembrane</keyword>
<comment type="caution">
    <text evidence="19">The sequence shown here is derived from an EMBL/GenBank/DDBJ whole genome shotgun (WGS) entry which is preliminary data.</text>
</comment>
<dbReference type="Pfam" id="PF13407">
    <property type="entry name" value="Peripla_BP_4"/>
    <property type="match status" value="1"/>
</dbReference>
<dbReference type="SUPFAM" id="SSF55874">
    <property type="entry name" value="ATPase domain of HSP90 chaperone/DNA topoisomerase II/histidine kinase"/>
    <property type="match status" value="1"/>
</dbReference>
<keyword evidence="11" id="KW-0804">Transcription</keyword>
<keyword evidence="8" id="KW-0902">Two-component regulatory system</keyword>
<evidence type="ECO:0000256" key="1">
    <source>
        <dbReference type="ARBA" id="ARBA00000085"/>
    </source>
</evidence>
<keyword evidence="9" id="KW-0805">Transcription regulation</keyword>
<evidence type="ECO:0000256" key="3">
    <source>
        <dbReference type="ARBA" id="ARBA00022553"/>
    </source>
</evidence>
<keyword evidence="15" id="KW-0732">Signal</keyword>
<keyword evidence="4" id="KW-0808">Transferase</keyword>
<dbReference type="InterPro" id="IPR011006">
    <property type="entry name" value="CheY-like_superfamily"/>
</dbReference>
<dbReference type="InterPro" id="IPR003661">
    <property type="entry name" value="HisK_dim/P_dom"/>
</dbReference>
<evidence type="ECO:0000256" key="9">
    <source>
        <dbReference type="ARBA" id="ARBA00023015"/>
    </source>
</evidence>
<dbReference type="GO" id="GO:0000155">
    <property type="term" value="F:phosphorelay sensor kinase activity"/>
    <property type="evidence" value="ECO:0007669"/>
    <property type="project" value="InterPro"/>
</dbReference>
<keyword evidence="14" id="KW-1133">Transmembrane helix</keyword>
<dbReference type="SMART" id="SM00388">
    <property type="entry name" value="HisKA"/>
    <property type="match status" value="1"/>
</dbReference>
<evidence type="ECO:0000256" key="6">
    <source>
        <dbReference type="ARBA" id="ARBA00022777"/>
    </source>
</evidence>
<evidence type="ECO:0000256" key="10">
    <source>
        <dbReference type="ARBA" id="ARBA00023125"/>
    </source>
</evidence>
<dbReference type="Gene3D" id="3.30.565.10">
    <property type="entry name" value="Histidine kinase-like ATPase, C-terminal domain"/>
    <property type="match status" value="1"/>
</dbReference>
<protein>
    <recommendedName>
        <fullName evidence="2">histidine kinase</fullName>
        <ecNumber evidence="2">2.7.13.3</ecNumber>
    </recommendedName>
</protein>
<reference evidence="19" key="2">
    <citation type="submission" date="2021-04" db="EMBL/GenBank/DDBJ databases">
        <authorList>
            <person name="Gilroy R."/>
        </authorList>
    </citation>
    <scope>NUCLEOTIDE SEQUENCE</scope>
    <source>
        <strain evidence="19">ChiGjej6B6-14162</strain>
    </source>
</reference>
<keyword evidence="3 12" id="KW-0597">Phosphoprotein</keyword>
<feature type="domain" description="Response regulatory" evidence="18">
    <location>
        <begin position="662"/>
        <end position="778"/>
    </location>
</feature>
<dbReference type="CDD" id="cd00075">
    <property type="entry name" value="HATPase"/>
    <property type="match status" value="1"/>
</dbReference>
<keyword evidence="14" id="KW-0472">Membrane</keyword>
<dbReference type="EMBL" id="DXEL01000044">
    <property type="protein sequence ID" value="HIX74601.1"/>
    <property type="molecule type" value="Genomic_DNA"/>
</dbReference>
<dbReference type="InterPro" id="IPR028082">
    <property type="entry name" value="Peripla_BP_I"/>
</dbReference>
<reference evidence="19" key="1">
    <citation type="journal article" date="2021" name="PeerJ">
        <title>Extensive microbial diversity within the chicken gut microbiome revealed by metagenomics and culture.</title>
        <authorList>
            <person name="Gilroy R."/>
            <person name="Ravi A."/>
            <person name="Getino M."/>
            <person name="Pursley I."/>
            <person name="Horton D.L."/>
            <person name="Alikhan N.F."/>
            <person name="Baker D."/>
            <person name="Gharbi K."/>
            <person name="Hall N."/>
            <person name="Watson M."/>
            <person name="Adriaenssens E.M."/>
            <person name="Foster-Nyarko E."/>
            <person name="Jarju S."/>
            <person name="Secka A."/>
            <person name="Antonio M."/>
            <person name="Oren A."/>
            <person name="Chaudhuri R.R."/>
            <person name="La Ragione R."/>
            <person name="Hildebrand F."/>
            <person name="Pallen M.J."/>
        </authorList>
    </citation>
    <scope>NUCLEOTIDE SEQUENCE</scope>
    <source>
        <strain evidence="19">ChiGjej6B6-14162</strain>
    </source>
</reference>
<evidence type="ECO:0000259" key="18">
    <source>
        <dbReference type="PROSITE" id="PS50110"/>
    </source>
</evidence>
<comment type="catalytic activity">
    <reaction evidence="1">
        <text>ATP + protein L-histidine = ADP + protein N-phospho-L-histidine.</text>
        <dbReference type="EC" id="2.7.13.3"/>
    </reaction>
</comment>
<dbReference type="InterPro" id="IPR004358">
    <property type="entry name" value="Sig_transdc_His_kin-like_C"/>
</dbReference>
<dbReference type="AlphaFoldDB" id="A0A9D1X8P8"/>
<dbReference type="CDD" id="cd17574">
    <property type="entry name" value="REC_OmpR"/>
    <property type="match status" value="1"/>
</dbReference>
<evidence type="ECO:0000256" key="11">
    <source>
        <dbReference type="ARBA" id="ARBA00023163"/>
    </source>
</evidence>
<name>A0A9D1X8P8_9BACT</name>
<evidence type="ECO:0000313" key="19">
    <source>
        <dbReference type="EMBL" id="HIX74601.1"/>
    </source>
</evidence>
<keyword evidence="10" id="KW-0238">DNA-binding</keyword>
<dbReference type="SUPFAM" id="SSF52172">
    <property type="entry name" value="CheY-like"/>
    <property type="match status" value="1"/>
</dbReference>
<dbReference type="SMART" id="SM00342">
    <property type="entry name" value="HTH_ARAC"/>
    <property type="match status" value="1"/>
</dbReference>
<dbReference type="Proteomes" id="UP000886740">
    <property type="component" value="Unassembled WGS sequence"/>
</dbReference>
<dbReference type="Pfam" id="PF00512">
    <property type="entry name" value="HisKA"/>
    <property type="match status" value="1"/>
</dbReference>
<dbReference type="PROSITE" id="PS51257">
    <property type="entry name" value="PROKAR_LIPOPROTEIN"/>
    <property type="match status" value="1"/>
</dbReference>
<dbReference type="Gene3D" id="3.40.50.2300">
    <property type="match status" value="3"/>
</dbReference>
<dbReference type="GO" id="GO:0005524">
    <property type="term" value="F:ATP binding"/>
    <property type="evidence" value="ECO:0007669"/>
    <property type="project" value="UniProtKB-KW"/>
</dbReference>
<dbReference type="Pfam" id="PF12833">
    <property type="entry name" value="HTH_18"/>
    <property type="match status" value="1"/>
</dbReference>
<dbReference type="SMART" id="SM00387">
    <property type="entry name" value="HATPase_c"/>
    <property type="match status" value="1"/>
</dbReference>
<evidence type="ECO:0000256" key="13">
    <source>
        <dbReference type="SAM" id="Coils"/>
    </source>
</evidence>
<evidence type="ECO:0000313" key="20">
    <source>
        <dbReference type="Proteomes" id="UP000886740"/>
    </source>
</evidence>
<evidence type="ECO:0000256" key="12">
    <source>
        <dbReference type="PROSITE-ProRule" id="PRU00169"/>
    </source>
</evidence>
<dbReference type="Gene3D" id="1.10.287.130">
    <property type="match status" value="1"/>
</dbReference>
<dbReference type="InterPro" id="IPR009057">
    <property type="entry name" value="Homeodomain-like_sf"/>
</dbReference>